<dbReference type="PATRIC" id="fig|159743.3.peg.6133"/>
<sequence length="62" mass="7149">MSAKNKVSTYKKFKIKESIDITTGFPVFEVYTPEEWAYGAGIRSSEWDACSMKEAHEFIDSY</sequence>
<dbReference type="AlphaFoldDB" id="A0A0D7WXS1"/>
<dbReference type="OrthoDB" id="3035747at2"/>
<comment type="caution">
    <text evidence="1">The sequence shown here is derived from an EMBL/GenBank/DDBJ whole genome shotgun (WGS) entry which is preliminary data.</text>
</comment>
<evidence type="ECO:0000313" key="1">
    <source>
        <dbReference type="EMBL" id="KJD42542.1"/>
    </source>
</evidence>
<proteinExistence type="predicted"/>
<gene>
    <name evidence="1" type="ORF">QD47_27540</name>
</gene>
<reference evidence="1 2" key="1">
    <citation type="submission" date="2014-11" db="EMBL/GenBank/DDBJ databases">
        <title>Draft Genome Sequences of Paenibacillus polymyxa NRRL B-30509 and Paenibacillus terrae NRRL B-30644, Strains from a Poultry Environment that Produce Tridecaptin A and Paenicidins.</title>
        <authorList>
            <person name="van Belkum M.J."/>
            <person name="Lohans C.T."/>
            <person name="Vederas J.C."/>
        </authorList>
    </citation>
    <scope>NUCLEOTIDE SEQUENCE [LARGE SCALE GENOMIC DNA]</scope>
    <source>
        <strain evidence="1 2">NRRL B-30644</strain>
    </source>
</reference>
<dbReference type="Proteomes" id="UP000032534">
    <property type="component" value="Unassembled WGS sequence"/>
</dbReference>
<protein>
    <submittedName>
        <fullName evidence="1">Uncharacterized protein</fullName>
    </submittedName>
</protein>
<accession>A0A0D7WXS1</accession>
<dbReference type="EMBL" id="JTHP01000109">
    <property type="protein sequence ID" value="KJD42542.1"/>
    <property type="molecule type" value="Genomic_DNA"/>
</dbReference>
<organism evidence="1 2">
    <name type="scientific">Paenibacillus terrae</name>
    <dbReference type="NCBI Taxonomy" id="159743"/>
    <lineage>
        <taxon>Bacteria</taxon>
        <taxon>Bacillati</taxon>
        <taxon>Bacillota</taxon>
        <taxon>Bacilli</taxon>
        <taxon>Bacillales</taxon>
        <taxon>Paenibacillaceae</taxon>
        <taxon>Paenibacillus</taxon>
    </lineage>
</organism>
<evidence type="ECO:0000313" key="2">
    <source>
        <dbReference type="Proteomes" id="UP000032534"/>
    </source>
</evidence>
<name>A0A0D7WXS1_9BACL</name>
<dbReference type="RefSeq" id="WP_044649117.1">
    <property type="nucleotide sequence ID" value="NZ_JTHP01000109.1"/>
</dbReference>
<keyword evidence="2" id="KW-1185">Reference proteome</keyword>